<protein>
    <submittedName>
        <fullName evidence="1">Uncharacterized protein</fullName>
    </submittedName>
</protein>
<dbReference type="Proteomes" id="UP000216345">
    <property type="component" value="Unassembled WGS sequence"/>
</dbReference>
<sequence>MIESFLVTLDWAKILSQKFGNLSAEDNNPHDTQIVLL</sequence>
<evidence type="ECO:0000313" key="2">
    <source>
        <dbReference type="Proteomes" id="UP000216345"/>
    </source>
</evidence>
<name>A0A256FSP4_9HYPH</name>
<accession>A0A256FSP4</accession>
<evidence type="ECO:0000313" key="1">
    <source>
        <dbReference type="EMBL" id="OYR17885.1"/>
    </source>
</evidence>
<dbReference type="EMBL" id="NNRK01000017">
    <property type="protein sequence ID" value="OYR17885.1"/>
    <property type="molecule type" value="Genomic_DNA"/>
</dbReference>
<reference evidence="1 2" key="1">
    <citation type="submission" date="2017-07" db="EMBL/GenBank/DDBJ databases">
        <title>Phylogenetic study on the rhizospheric bacterium Ochrobactrum sp. A44.</title>
        <authorList>
            <person name="Krzyzanowska D.M."/>
            <person name="Ossowicki A."/>
            <person name="Rajewska M."/>
            <person name="Maciag T."/>
            <person name="Kaczynski Z."/>
            <person name="Czerwicka M."/>
            <person name="Jafra S."/>
        </authorList>
    </citation>
    <scope>NUCLEOTIDE SEQUENCE [LARGE SCALE GENOMIC DNA]</scope>
    <source>
        <strain evidence="1 2">PR17</strain>
    </source>
</reference>
<proteinExistence type="predicted"/>
<gene>
    <name evidence="1" type="ORF">CEV32_3686</name>
</gene>
<organism evidence="1 2">
    <name type="scientific">Brucella rhizosphaerae</name>
    <dbReference type="NCBI Taxonomy" id="571254"/>
    <lineage>
        <taxon>Bacteria</taxon>
        <taxon>Pseudomonadati</taxon>
        <taxon>Pseudomonadota</taxon>
        <taxon>Alphaproteobacteria</taxon>
        <taxon>Hyphomicrobiales</taxon>
        <taxon>Brucellaceae</taxon>
        <taxon>Brucella/Ochrobactrum group</taxon>
        <taxon>Brucella</taxon>
    </lineage>
</organism>
<keyword evidence="2" id="KW-1185">Reference proteome</keyword>
<dbReference type="AlphaFoldDB" id="A0A256FSP4"/>
<comment type="caution">
    <text evidence="1">The sequence shown here is derived from an EMBL/GenBank/DDBJ whole genome shotgun (WGS) entry which is preliminary data.</text>
</comment>